<dbReference type="EMBL" id="PVTH01000002">
    <property type="protein sequence ID" value="PRY54379.1"/>
    <property type="molecule type" value="Genomic_DNA"/>
</dbReference>
<keyword evidence="1" id="KW-0813">Transport</keyword>
<dbReference type="Gene3D" id="2.40.420.20">
    <property type="match status" value="1"/>
</dbReference>
<gene>
    <name evidence="5" type="ORF">B0I27_102145</name>
</gene>
<evidence type="ECO:0000313" key="6">
    <source>
        <dbReference type="Proteomes" id="UP000238034"/>
    </source>
</evidence>
<keyword evidence="6" id="KW-1185">Reference proteome</keyword>
<dbReference type="Gene3D" id="2.40.30.170">
    <property type="match status" value="1"/>
</dbReference>
<evidence type="ECO:0000259" key="3">
    <source>
        <dbReference type="Pfam" id="PF25869"/>
    </source>
</evidence>
<comment type="caution">
    <text evidence="5">The sequence shown here is derived from an EMBL/GenBank/DDBJ whole genome shotgun (WGS) entry which is preliminary data.</text>
</comment>
<dbReference type="Proteomes" id="UP000238034">
    <property type="component" value="Unassembled WGS sequence"/>
</dbReference>
<organism evidence="5 6">
    <name type="scientific">Arcticibacter pallidicorallinus</name>
    <dbReference type="NCBI Taxonomy" id="1259464"/>
    <lineage>
        <taxon>Bacteria</taxon>
        <taxon>Pseudomonadati</taxon>
        <taxon>Bacteroidota</taxon>
        <taxon>Sphingobacteriia</taxon>
        <taxon>Sphingobacteriales</taxon>
        <taxon>Sphingobacteriaceae</taxon>
        <taxon>Arcticibacter</taxon>
    </lineage>
</organism>
<dbReference type="GO" id="GO:0030288">
    <property type="term" value="C:outer membrane-bounded periplasmic space"/>
    <property type="evidence" value="ECO:0007669"/>
    <property type="project" value="TreeGrafter"/>
</dbReference>
<dbReference type="InterPro" id="IPR058790">
    <property type="entry name" value="BSH_CusB"/>
</dbReference>
<dbReference type="Pfam" id="PF25919">
    <property type="entry name" value="BSH_CusB"/>
    <property type="match status" value="1"/>
</dbReference>
<evidence type="ECO:0000256" key="2">
    <source>
        <dbReference type="SAM" id="MobiDB-lite"/>
    </source>
</evidence>
<feature type="compositionally biased region" description="Low complexity" evidence="2">
    <location>
        <begin position="211"/>
        <end position="234"/>
    </location>
</feature>
<protein>
    <submittedName>
        <fullName evidence="5">Multidrug efflux pump subunit AcrA (Membrane-fusion protein)</fullName>
    </submittedName>
</protein>
<dbReference type="Pfam" id="PF25869">
    <property type="entry name" value="3HB_CusB"/>
    <property type="match status" value="1"/>
</dbReference>
<dbReference type="PANTHER" id="PTHR30097">
    <property type="entry name" value="CATION EFFLUX SYSTEM PROTEIN CUSB"/>
    <property type="match status" value="1"/>
</dbReference>
<sequence>MRRILKDSRIAVALLVLFSLFGCGGVGGKKNHEQTMMDHDAVHDSLSHLVKPTDEVVIASMETIKPQKGSRFANVSAQGRIGYNENNVSSQSARVSGRIERLYVKYNYQPISKGQKLMDIYSPDIVNAQQELLFLHENHEQELAEMAKRKLLLLGVTNQQISHLLNTGKVSYTFSVYSTISGYIVENLSSNPGMSNASGSTVITSSPSATGSSDGMDGMGSSAAPAPELPALPESSPLQLREGQYISQGQTLFKVINSNEVWAEFYVQPEQLEIFKRGAKISITSANEEEKSADASVSIVRPFYSSGESYPLVRAILQNSRKNWRIGELVQVSKEEVKKDGVWLPRTAVLGLGGRSVSFVKEDDVFVPVEVKVQGYAGGWVDIGESIGNRKVALNAWFLMDSESFVQVRNR</sequence>
<feature type="domain" description="CusB-like barrel-sandwich hybrid" evidence="4">
    <location>
        <begin position="92"/>
        <end position="203"/>
    </location>
</feature>
<proteinExistence type="predicted"/>
<feature type="domain" description="CusB-like three alpha-helical bundle" evidence="3">
    <location>
        <begin position="124"/>
        <end position="171"/>
    </location>
</feature>
<dbReference type="PANTHER" id="PTHR30097:SF15">
    <property type="entry name" value="CATION EFFLUX SYSTEM PROTEIN CUSB"/>
    <property type="match status" value="1"/>
</dbReference>
<dbReference type="GO" id="GO:0015679">
    <property type="term" value="P:plasma membrane copper ion transport"/>
    <property type="evidence" value="ECO:0007669"/>
    <property type="project" value="TreeGrafter"/>
</dbReference>
<evidence type="ECO:0000313" key="5">
    <source>
        <dbReference type="EMBL" id="PRY54379.1"/>
    </source>
</evidence>
<dbReference type="Gene3D" id="6.10.140.730">
    <property type="match status" value="1"/>
</dbReference>
<dbReference type="AlphaFoldDB" id="A0A2T0U8X6"/>
<accession>A0A2T0U8X6</accession>
<dbReference type="GO" id="GO:0046914">
    <property type="term" value="F:transition metal ion binding"/>
    <property type="evidence" value="ECO:0007669"/>
    <property type="project" value="TreeGrafter"/>
</dbReference>
<feature type="compositionally biased region" description="Polar residues" evidence="2">
    <location>
        <begin position="195"/>
        <end position="210"/>
    </location>
</feature>
<dbReference type="PROSITE" id="PS51257">
    <property type="entry name" value="PROKAR_LIPOPROTEIN"/>
    <property type="match status" value="1"/>
</dbReference>
<feature type="region of interest" description="Disordered" evidence="2">
    <location>
        <begin position="195"/>
        <end position="234"/>
    </location>
</feature>
<evidence type="ECO:0000256" key="1">
    <source>
        <dbReference type="ARBA" id="ARBA00022448"/>
    </source>
</evidence>
<name>A0A2T0U8X6_9SPHI</name>
<dbReference type="InterPro" id="IPR051909">
    <property type="entry name" value="MFP_Cation_Efflux"/>
</dbReference>
<dbReference type="OrthoDB" id="9806939at2"/>
<dbReference type="RefSeq" id="WP_106291529.1">
    <property type="nucleotide sequence ID" value="NZ_PVTH01000002.1"/>
</dbReference>
<evidence type="ECO:0000259" key="4">
    <source>
        <dbReference type="Pfam" id="PF25919"/>
    </source>
</evidence>
<reference evidence="5 6" key="1">
    <citation type="submission" date="2018-03" db="EMBL/GenBank/DDBJ databases">
        <title>Genomic Encyclopedia of Type Strains, Phase III (KMG-III): the genomes of soil and plant-associated and newly described type strains.</title>
        <authorList>
            <person name="Whitman W."/>
        </authorList>
    </citation>
    <scope>NUCLEOTIDE SEQUENCE [LARGE SCALE GENOMIC DNA]</scope>
    <source>
        <strain evidence="5 6">CGMCC 1.9313</strain>
    </source>
</reference>
<dbReference type="InterPro" id="IPR058791">
    <property type="entry name" value="3HB_CusB"/>
</dbReference>
<dbReference type="GO" id="GO:0060003">
    <property type="term" value="P:copper ion export"/>
    <property type="evidence" value="ECO:0007669"/>
    <property type="project" value="TreeGrafter"/>
</dbReference>